<sequence>MRTLAPSAIRRAAGLLLALMFALSIGSTTAVARVSPAAQELSAVGIFPPPPQCGDSFRITNQYRLDSTHVELRIVGVDLRRWFTGYGLAVVGWDDRSGNHVEKHNASSYSGSNFTIELHLGPIDKKGTVYVALTDADNRVTYCQKVFYVTITV</sequence>
<reference evidence="2 3" key="1">
    <citation type="submission" date="2024-09" db="EMBL/GenBank/DDBJ databases">
        <authorList>
            <person name="Sun Q."/>
            <person name="Mori K."/>
        </authorList>
    </citation>
    <scope>NUCLEOTIDE SEQUENCE [LARGE SCALE GENOMIC DNA]</scope>
    <source>
        <strain evidence="2 3">CGMCC 1.15906</strain>
    </source>
</reference>
<name>A0ABV6QGC7_9ACTN</name>
<dbReference type="RefSeq" id="WP_380043464.1">
    <property type="nucleotide sequence ID" value="NZ_JBHLTC010000001.1"/>
</dbReference>
<accession>A0ABV6QGC7</accession>
<evidence type="ECO:0008006" key="4">
    <source>
        <dbReference type="Google" id="ProtNLM"/>
    </source>
</evidence>
<keyword evidence="3" id="KW-1185">Reference proteome</keyword>
<evidence type="ECO:0000313" key="3">
    <source>
        <dbReference type="Proteomes" id="UP001589890"/>
    </source>
</evidence>
<evidence type="ECO:0000313" key="2">
    <source>
        <dbReference type="EMBL" id="MFC0622787.1"/>
    </source>
</evidence>
<dbReference type="Proteomes" id="UP001589890">
    <property type="component" value="Unassembled WGS sequence"/>
</dbReference>
<comment type="caution">
    <text evidence="2">The sequence shown here is derived from an EMBL/GenBank/DDBJ whole genome shotgun (WGS) entry which is preliminary data.</text>
</comment>
<organism evidence="2 3">
    <name type="scientific">Kribbella deserti</name>
    <dbReference type="NCBI Taxonomy" id="1926257"/>
    <lineage>
        <taxon>Bacteria</taxon>
        <taxon>Bacillati</taxon>
        <taxon>Actinomycetota</taxon>
        <taxon>Actinomycetes</taxon>
        <taxon>Propionibacteriales</taxon>
        <taxon>Kribbellaceae</taxon>
        <taxon>Kribbella</taxon>
    </lineage>
</organism>
<feature type="chain" id="PRO_5046398060" description="Secreted protein" evidence="1">
    <location>
        <begin position="33"/>
        <end position="153"/>
    </location>
</feature>
<dbReference type="EMBL" id="JBHLTC010000001">
    <property type="protein sequence ID" value="MFC0622787.1"/>
    <property type="molecule type" value="Genomic_DNA"/>
</dbReference>
<evidence type="ECO:0000256" key="1">
    <source>
        <dbReference type="SAM" id="SignalP"/>
    </source>
</evidence>
<proteinExistence type="predicted"/>
<protein>
    <recommendedName>
        <fullName evidence="4">Secreted protein</fullName>
    </recommendedName>
</protein>
<keyword evidence="1" id="KW-0732">Signal</keyword>
<feature type="signal peptide" evidence="1">
    <location>
        <begin position="1"/>
        <end position="32"/>
    </location>
</feature>
<gene>
    <name evidence="2" type="ORF">ACFFGN_01865</name>
</gene>